<evidence type="ECO:0000313" key="13">
    <source>
        <dbReference type="Proteomes" id="UP001167871"/>
    </source>
</evidence>
<dbReference type="InterPro" id="IPR004358">
    <property type="entry name" value="Sig_transdc_His_kin-like_C"/>
</dbReference>
<keyword evidence="8" id="KW-1133">Transmembrane helix</keyword>
<dbReference type="InterPro" id="IPR003661">
    <property type="entry name" value="HisK_dim/P_dom"/>
</dbReference>
<dbReference type="SUPFAM" id="SSF47384">
    <property type="entry name" value="Homodimeric domain of signal transducing histidine kinase"/>
    <property type="match status" value="1"/>
</dbReference>
<dbReference type="InterPro" id="IPR011006">
    <property type="entry name" value="CheY-like_superfamily"/>
</dbReference>
<dbReference type="RefSeq" id="WP_301639062.1">
    <property type="nucleotide sequence ID" value="NZ_JAUEII010000004.1"/>
</dbReference>
<evidence type="ECO:0000259" key="9">
    <source>
        <dbReference type="PROSITE" id="PS01124"/>
    </source>
</evidence>
<evidence type="ECO:0000259" key="11">
    <source>
        <dbReference type="PROSITE" id="PS50110"/>
    </source>
</evidence>
<feature type="transmembrane region" description="Helical" evidence="8">
    <location>
        <begin position="874"/>
        <end position="898"/>
    </location>
</feature>
<evidence type="ECO:0000256" key="3">
    <source>
        <dbReference type="ARBA" id="ARBA00022553"/>
    </source>
</evidence>
<dbReference type="InterPro" id="IPR001789">
    <property type="entry name" value="Sig_transdc_resp-reg_receiver"/>
</dbReference>
<dbReference type="SUPFAM" id="SSF55874">
    <property type="entry name" value="ATPase domain of HSP90 chaperone/DNA topoisomerase II/histidine kinase"/>
    <property type="match status" value="1"/>
</dbReference>
<dbReference type="PROSITE" id="PS00041">
    <property type="entry name" value="HTH_ARAC_FAMILY_1"/>
    <property type="match status" value="1"/>
</dbReference>
<evidence type="ECO:0000256" key="4">
    <source>
        <dbReference type="ARBA" id="ARBA00023015"/>
    </source>
</evidence>
<organism evidence="12 13">
    <name type="scientific">Bacteroides gallinaceum</name>
    <dbReference type="NCBI Taxonomy" id="1462571"/>
    <lineage>
        <taxon>Bacteria</taxon>
        <taxon>Pseudomonadati</taxon>
        <taxon>Bacteroidota</taxon>
        <taxon>Bacteroidia</taxon>
        <taxon>Bacteroidales</taxon>
        <taxon>Bacteroidaceae</taxon>
        <taxon>Bacteroides</taxon>
    </lineage>
</organism>
<dbReference type="SMART" id="SM00448">
    <property type="entry name" value="REC"/>
    <property type="match status" value="1"/>
</dbReference>
<dbReference type="CDD" id="cd17574">
    <property type="entry name" value="REC_OmpR"/>
    <property type="match status" value="1"/>
</dbReference>
<keyword evidence="8" id="KW-0812">Transmembrane</keyword>
<dbReference type="SUPFAM" id="SSF50998">
    <property type="entry name" value="Quinoprotein alcohol dehydrogenase-like"/>
    <property type="match status" value="1"/>
</dbReference>
<dbReference type="SMART" id="SM00342">
    <property type="entry name" value="HTH_ARAC"/>
    <property type="match status" value="1"/>
</dbReference>
<dbReference type="InterPro" id="IPR011047">
    <property type="entry name" value="Quinoprotein_ADH-like_sf"/>
</dbReference>
<dbReference type="Gene3D" id="2.60.40.10">
    <property type="entry name" value="Immunoglobulins"/>
    <property type="match status" value="1"/>
</dbReference>
<dbReference type="EC" id="2.7.13.3" evidence="2"/>
<dbReference type="Gene3D" id="1.10.287.130">
    <property type="match status" value="1"/>
</dbReference>
<accession>A0ABT7X3D0</accession>
<dbReference type="Proteomes" id="UP001167871">
    <property type="component" value="Unassembled WGS sequence"/>
</dbReference>
<dbReference type="InterPro" id="IPR015943">
    <property type="entry name" value="WD40/YVTN_repeat-like_dom_sf"/>
</dbReference>
<dbReference type="PANTHER" id="PTHR43547">
    <property type="entry name" value="TWO-COMPONENT HISTIDINE KINASE"/>
    <property type="match status" value="1"/>
</dbReference>
<feature type="domain" description="Response regulatory" evidence="11">
    <location>
        <begin position="1175"/>
        <end position="1290"/>
    </location>
</feature>
<evidence type="ECO:0000256" key="2">
    <source>
        <dbReference type="ARBA" id="ARBA00012438"/>
    </source>
</evidence>
<evidence type="ECO:0000259" key="10">
    <source>
        <dbReference type="PROSITE" id="PS50109"/>
    </source>
</evidence>
<dbReference type="SUPFAM" id="SSF46689">
    <property type="entry name" value="Homeodomain-like"/>
    <property type="match status" value="1"/>
</dbReference>
<name>A0ABT7X3D0_9BACE</name>
<evidence type="ECO:0000256" key="5">
    <source>
        <dbReference type="ARBA" id="ARBA00023125"/>
    </source>
</evidence>
<evidence type="ECO:0000256" key="1">
    <source>
        <dbReference type="ARBA" id="ARBA00000085"/>
    </source>
</evidence>
<comment type="catalytic activity">
    <reaction evidence="1">
        <text>ATP + protein L-histidine = ADP + protein N-phospho-L-histidine.</text>
        <dbReference type="EC" id="2.7.13.3"/>
    </reaction>
</comment>
<dbReference type="InterPro" id="IPR018062">
    <property type="entry name" value="HTH_AraC-typ_CS"/>
</dbReference>
<dbReference type="Pfam" id="PF02518">
    <property type="entry name" value="HATPase_c"/>
    <property type="match status" value="1"/>
</dbReference>
<reference evidence="12" key="2">
    <citation type="submission" date="2024-05" db="EMBL/GenBank/DDBJ databases">
        <title>Identification and characterization of horizontal gene transfer across gut microbiota members of farm animals based on homology search.</title>
        <authorList>
            <person name="Schwarzerova J."/>
            <person name="Nykrynova M."/>
            <person name="Jureckova K."/>
            <person name="Cejkova D."/>
            <person name="Rychlik I."/>
        </authorList>
    </citation>
    <scope>NUCLEOTIDE SEQUENCE</scope>
    <source>
        <strain evidence="12">84_SSukc20</strain>
    </source>
</reference>
<dbReference type="PROSITE" id="PS50109">
    <property type="entry name" value="HIS_KIN"/>
    <property type="match status" value="1"/>
</dbReference>
<dbReference type="EMBL" id="JAUEII010000004">
    <property type="protein sequence ID" value="MDN0048438.1"/>
    <property type="molecule type" value="Genomic_DNA"/>
</dbReference>
<dbReference type="Gene3D" id="3.40.50.2300">
    <property type="match status" value="1"/>
</dbReference>
<evidence type="ECO:0000313" key="12">
    <source>
        <dbReference type="EMBL" id="MDN0048438.1"/>
    </source>
</evidence>
<evidence type="ECO:0000256" key="8">
    <source>
        <dbReference type="SAM" id="Phobius"/>
    </source>
</evidence>
<dbReference type="InterPro" id="IPR036097">
    <property type="entry name" value="HisK_dim/P_sf"/>
</dbReference>
<keyword evidence="3 7" id="KW-0597">Phosphoprotein</keyword>
<dbReference type="SMART" id="SM00387">
    <property type="entry name" value="HATPase_c"/>
    <property type="match status" value="1"/>
</dbReference>
<dbReference type="PANTHER" id="PTHR43547:SF2">
    <property type="entry name" value="HYBRID SIGNAL TRANSDUCTION HISTIDINE KINASE C"/>
    <property type="match status" value="1"/>
</dbReference>
<dbReference type="Pfam" id="PF00072">
    <property type="entry name" value="Response_reg"/>
    <property type="match status" value="1"/>
</dbReference>
<dbReference type="Pfam" id="PF12833">
    <property type="entry name" value="HTH_18"/>
    <property type="match status" value="1"/>
</dbReference>
<dbReference type="Gene3D" id="3.30.565.10">
    <property type="entry name" value="Histidine kinase-like ATPase, C-terminal domain"/>
    <property type="match status" value="1"/>
</dbReference>
<keyword evidence="13" id="KW-1185">Reference proteome</keyword>
<keyword evidence="8" id="KW-0472">Membrane</keyword>
<gene>
    <name evidence="12" type="ORF">QVO10_03375</name>
</gene>
<dbReference type="CDD" id="cd00082">
    <property type="entry name" value="HisKA"/>
    <property type="match status" value="1"/>
</dbReference>
<dbReference type="InterPro" id="IPR018060">
    <property type="entry name" value="HTH_AraC"/>
</dbReference>
<dbReference type="Gene3D" id="1.10.10.60">
    <property type="entry name" value="Homeodomain-like"/>
    <property type="match status" value="1"/>
</dbReference>
<dbReference type="SUPFAM" id="SSF52172">
    <property type="entry name" value="CheY-like"/>
    <property type="match status" value="1"/>
</dbReference>
<dbReference type="InterPro" id="IPR003594">
    <property type="entry name" value="HATPase_dom"/>
</dbReference>
<dbReference type="SMART" id="SM00388">
    <property type="entry name" value="HisKA"/>
    <property type="match status" value="1"/>
</dbReference>
<dbReference type="InterPro" id="IPR011123">
    <property type="entry name" value="Y_Y_Y"/>
</dbReference>
<comment type="caution">
    <text evidence="12">The sequence shown here is derived from an EMBL/GenBank/DDBJ whole genome shotgun (WGS) entry which is preliminary data.</text>
</comment>
<dbReference type="Gene3D" id="2.130.10.10">
    <property type="entry name" value="YVTN repeat-like/Quinoprotein amine dehydrogenase"/>
    <property type="match status" value="2"/>
</dbReference>
<dbReference type="Pfam" id="PF07494">
    <property type="entry name" value="Reg_prop"/>
    <property type="match status" value="3"/>
</dbReference>
<dbReference type="SUPFAM" id="SSF63829">
    <property type="entry name" value="Calcium-dependent phosphotriesterase"/>
    <property type="match status" value="1"/>
</dbReference>
<keyword evidence="6" id="KW-0804">Transcription</keyword>
<reference evidence="12" key="1">
    <citation type="submission" date="2023-06" db="EMBL/GenBank/DDBJ databases">
        <authorList>
            <person name="Zeman M."/>
            <person name="Kubasova T."/>
            <person name="Jahodarova E."/>
            <person name="Nykrynova M."/>
            <person name="Rychlik I."/>
        </authorList>
    </citation>
    <scope>NUCLEOTIDE SEQUENCE</scope>
    <source>
        <strain evidence="12">84_SSukc20</strain>
    </source>
</reference>
<feature type="modified residue" description="4-aspartylphosphate" evidence="7">
    <location>
        <position position="1223"/>
    </location>
</feature>
<keyword evidence="4" id="KW-0805">Transcription regulation</keyword>
<dbReference type="PRINTS" id="PR00344">
    <property type="entry name" value="BCTRLSENSOR"/>
</dbReference>
<dbReference type="PROSITE" id="PS01124">
    <property type="entry name" value="HTH_ARAC_FAMILY_2"/>
    <property type="match status" value="1"/>
</dbReference>
<keyword evidence="5" id="KW-0238">DNA-binding</keyword>
<dbReference type="InterPro" id="IPR036890">
    <property type="entry name" value="HATPase_C_sf"/>
</dbReference>
<dbReference type="Pfam" id="PF07495">
    <property type="entry name" value="Y_Y_Y"/>
    <property type="match status" value="1"/>
</dbReference>
<dbReference type="Pfam" id="PF00512">
    <property type="entry name" value="HisKA"/>
    <property type="match status" value="1"/>
</dbReference>
<proteinExistence type="predicted"/>
<dbReference type="InterPro" id="IPR009057">
    <property type="entry name" value="Homeodomain-like_sf"/>
</dbReference>
<protein>
    <recommendedName>
        <fullName evidence="2">histidine kinase</fullName>
        <ecNumber evidence="2">2.7.13.3</ecNumber>
    </recommendedName>
</protein>
<feature type="domain" description="HTH araC/xylS-type" evidence="9">
    <location>
        <begin position="1326"/>
        <end position="1425"/>
    </location>
</feature>
<evidence type="ECO:0000256" key="6">
    <source>
        <dbReference type="ARBA" id="ARBA00023163"/>
    </source>
</evidence>
<sequence length="1437" mass="162778">MKRLLIFLLFVCLTFVFVGAQGLLSIKHYSSRDGLSQNMVQSVLQDADGFIWMATWNGLEKFDGYSFTNYKSYPTDKVRLKHNRLLCAAVGGKHTLLCQSYDHSLYVFDTQKECFEDIYVGNPEVKRCQNAVEMCSVGNGIVWVLSETNELWRIDCEHYAEKGGITYFDHFVRTGDVGYFEALSDDAGHEWVLTDKGYFVYGNPSIRGNVGIIQTVKAGGKLFFINEEKRLMTYSDTDQAMCDVELPERLGAVNWLLLLDGGHLGIISQRGFTVYGPEKGNTVSCFIDEAQEILHPITAFQDSKGDIWLQSGRKHVVHIDVASGRFSYIDYLHVKGKNVPCFMLEDEHGGIWAYPPDGVLSYYHPDKHVFEQGCVVNNAIKEVYNGVNKNYYIDNHKNVWLCQDSGIDCIMFSDWNFDYIHTLDRSVVRGLYIDRSERLWVADKGNVVQVYDKERVYCGNLSPDGKLVKDHSVKFGENVYAFFEDNKGNLWMGTRENGLFIGMPDGRGKYRFKHYKQGQNSGLNCNAVYQIAQDASGRMWIATYGGGLNLAEGDPDDLRFINVENLLRRNYPGKEYLRVRTVCPLSNGVILVGTTGGLISFSSRFDQPGQIRFYVNRCETIRENSLSDNDVMDILETSGKEVYIAMFSGGISKVLSSDLLSENVAFSHYNRKNGLPSDFVLSMTEDSSHRLWVVLENKICRFFPLGVGFEVYDYFNQNSNLVFTEAAPCIDSEGKMYVGCNEGALCLQLDQLKKSLYVPNLVFVEADIRSDKGISQTVMIANDTLLLDKDERNVTVSFAAIDFMRPSHIQYAYRIKDMGEGWTGLGENRSVSFANLPAGKLALEVKSTNGDGVWTDNVRVLYINVEPKFWETGWAVLLYVLLFFLLLAFAAGIVTYIWGLRKKIGFEQEMTNMKLRFFTDISHELRTPLTLIEAPIEEVLRHETLSPEGQANMRIARHNTERMLALINQILDFRKIQNNKMKLYIEQVNAVELLRKIYDDFLAMASAMEIDFRYVVKEKELNVFTDVDKLEKIVINLLSNAFKYTPKGKGITLSAEGQDNRFVIKVKDEGQGIDIGKISKLFERFETAGSKRASFSTGIGLSLVHELVDLLHGTVDVSAELGKGSEFTVSLPAEDKVYRNDKGAEFILNDCALQAKELAGEEECAEDDAQDKSVTILLVEDNEELRKFTGRVLRHEYRVLEAENGRAGLDMALKEIPDIIISDVMMPEMDGIELLDIIKHNPSVCHIPVVVLSAKASLEDRIKGLEYGADGYITKPFSSAYLLARIKSLMRQKENLKNFLLAGKKLSDGLSPSLPKITRFDEEFIWGVLQKVEENLENPEFKIDDLADFMKMGRTMFYRKLKSILGCTPIDLVKDMRVKRAVQLLEMSEYTVSEVAYMCGFSSPQYFSRVFKSAKGCTPTEYKEKMVQEEKAGGHDR</sequence>
<dbReference type="InterPro" id="IPR005467">
    <property type="entry name" value="His_kinase_dom"/>
</dbReference>
<evidence type="ECO:0000256" key="7">
    <source>
        <dbReference type="PROSITE-ProRule" id="PRU00169"/>
    </source>
</evidence>
<dbReference type="InterPro" id="IPR013783">
    <property type="entry name" value="Ig-like_fold"/>
</dbReference>
<dbReference type="InterPro" id="IPR011110">
    <property type="entry name" value="Reg_prop"/>
</dbReference>
<dbReference type="PROSITE" id="PS50110">
    <property type="entry name" value="RESPONSE_REGULATORY"/>
    <property type="match status" value="1"/>
</dbReference>
<feature type="domain" description="Histidine kinase" evidence="10">
    <location>
        <begin position="920"/>
        <end position="1135"/>
    </location>
</feature>